<feature type="compositionally biased region" description="Low complexity" evidence="1">
    <location>
        <begin position="1"/>
        <end position="11"/>
    </location>
</feature>
<comment type="caution">
    <text evidence="2">The sequence shown here is derived from an EMBL/GenBank/DDBJ whole genome shotgun (WGS) entry which is preliminary data.</text>
</comment>
<feature type="region of interest" description="Disordered" evidence="1">
    <location>
        <begin position="458"/>
        <end position="531"/>
    </location>
</feature>
<feature type="compositionally biased region" description="Acidic residues" evidence="1">
    <location>
        <begin position="232"/>
        <end position="249"/>
    </location>
</feature>
<feature type="compositionally biased region" description="Basic and acidic residues" evidence="1">
    <location>
        <begin position="489"/>
        <end position="503"/>
    </location>
</feature>
<evidence type="ECO:0000313" key="2">
    <source>
        <dbReference type="EMBL" id="KAJ2890687.1"/>
    </source>
</evidence>
<organism evidence="2 3">
    <name type="scientific">Zalerion maritima</name>
    <dbReference type="NCBI Taxonomy" id="339359"/>
    <lineage>
        <taxon>Eukaryota</taxon>
        <taxon>Fungi</taxon>
        <taxon>Dikarya</taxon>
        <taxon>Ascomycota</taxon>
        <taxon>Pezizomycotina</taxon>
        <taxon>Sordariomycetes</taxon>
        <taxon>Lulworthiomycetidae</taxon>
        <taxon>Lulworthiales</taxon>
        <taxon>Lulworthiaceae</taxon>
        <taxon>Zalerion</taxon>
    </lineage>
</organism>
<evidence type="ECO:0000256" key="1">
    <source>
        <dbReference type="SAM" id="MobiDB-lite"/>
    </source>
</evidence>
<evidence type="ECO:0000313" key="3">
    <source>
        <dbReference type="Proteomes" id="UP001201980"/>
    </source>
</evidence>
<feature type="region of interest" description="Disordered" evidence="1">
    <location>
        <begin position="63"/>
        <end position="84"/>
    </location>
</feature>
<feature type="region of interest" description="Disordered" evidence="1">
    <location>
        <begin position="201"/>
        <end position="249"/>
    </location>
</feature>
<reference evidence="2" key="1">
    <citation type="submission" date="2022-07" db="EMBL/GenBank/DDBJ databases">
        <title>Draft genome sequence of Zalerion maritima ATCC 34329, a (micro)plastics degrading marine fungus.</title>
        <authorList>
            <person name="Paco A."/>
            <person name="Goncalves M.F.M."/>
            <person name="Rocha-Santos T.A.P."/>
            <person name="Alves A."/>
        </authorList>
    </citation>
    <scope>NUCLEOTIDE SEQUENCE</scope>
    <source>
        <strain evidence="2">ATCC 34329</strain>
    </source>
</reference>
<feature type="compositionally biased region" description="Polar residues" evidence="1">
    <location>
        <begin position="12"/>
        <end position="21"/>
    </location>
</feature>
<name>A0AAD5REW6_9PEZI</name>
<dbReference type="EMBL" id="JAKWBI020001418">
    <property type="protein sequence ID" value="KAJ2890687.1"/>
    <property type="molecule type" value="Genomic_DNA"/>
</dbReference>
<dbReference type="Proteomes" id="UP001201980">
    <property type="component" value="Unassembled WGS sequence"/>
</dbReference>
<feature type="compositionally biased region" description="Low complexity" evidence="1">
    <location>
        <begin position="111"/>
        <end position="129"/>
    </location>
</feature>
<proteinExistence type="predicted"/>
<protein>
    <submittedName>
        <fullName evidence="2">Uncharacterized protein</fullName>
    </submittedName>
</protein>
<feature type="region of interest" description="Disordered" evidence="1">
    <location>
        <begin position="1"/>
        <end position="49"/>
    </location>
</feature>
<gene>
    <name evidence="2" type="ORF">MKZ38_001507</name>
</gene>
<sequence length="531" mass="54326">MVSPPTTPSSSMKTATRNSNAPTIINIPPPPSHPDTPEPGTPTSTTTSLSAVSTVAIKDGHRGHGLQARRGHAHQNSTNSLDAERADRISRLAGLERVSTLRAPPPQVHHPSNPNTNNSNGYYLNGSANTTSPNPQPMPTSTAGFYSTAGHNGVHTPQHGQQTHQHHVNGGGGGGINGGFISNLPNAFFDANGQPTVHNKMSTVGSASATSGGTAPSAGGRTFTASSSTEGENNEEQEGTLPDRDDDMLSMDTNLQSIGNHSVGDAMDQEEDIRSRGDGGMFDDRMSDDGTASLVGFGEGANSTVSGPIYQRRPGPSVSAATAAAAAAATAAGMNSWVGGVERSSSGLSEQAMLARREREREIRGGWGEFSASNLGTSNGVGASGGGADTPMSMSMMSMVARDGRMAADGGAGMSRSSSDLHQPQLPHHYPSEEEGAGGVGGAGGGGYYETAGANANAVHGTTGDPAHSTPGSRPPFPPGPGGNPTIRETAELIMRERLDHGESVSSSGGPAMTSPGASQRLGQFYFEDRK</sequence>
<feature type="compositionally biased region" description="Pro residues" evidence="1">
    <location>
        <begin position="27"/>
        <end position="40"/>
    </location>
</feature>
<feature type="region of interest" description="Disordered" evidence="1">
    <location>
        <begin position="408"/>
        <end position="444"/>
    </location>
</feature>
<feature type="compositionally biased region" description="Low complexity" evidence="1">
    <location>
        <begin position="202"/>
        <end position="231"/>
    </location>
</feature>
<feature type="compositionally biased region" description="Basic residues" evidence="1">
    <location>
        <begin position="63"/>
        <end position="73"/>
    </location>
</feature>
<keyword evidence="3" id="KW-1185">Reference proteome</keyword>
<dbReference type="AlphaFoldDB" id="A0AAD5REW6"/>
<feature type="region of interest" description="Disordered" evidence="1">
    <location>
        <begin position="99"/>
        <end position="137"/>
    </location>
</feature>
<accession>A0AAD5REW6</accession>
<feature type="compositionally biased region" description="Pro residues" evidence="1">
    <location>
        <begin position="473"/>
        <end position="482"/>
    </location>
</feature>